<keyword evidence="4" id="KW-0804">Transcription</keyword>
<evidence type="ECO:0000256" key="4">
    <source>
        <dbReference type="ARBA" id="ARBA00023163"/>
    </source>
</evidence>
<dbReference type="InterPro" id="IPR050109">
    <property type="entry name" value="HTH-type_TetR-like_transc_reg"/>
</dbReference>
<evidence type="ECO:0000256" key="3">
    <source>
        <dbReference type="ARBA" id="ARBA00023125"/>
    </source>
</evidence>
<dbReference type="InterPro" id="IPR009057">
    <property type="entry name" value="Homeodomain-like_sf"/>
</dbReference>
<feature type="DNA-binding region" description="H-T-H motif" evidence="5">
    <location>
        <begin position="43"/>
        <end position="62"/>
    </location>
</feature>
<dbReference type="PANTHER" id="PTHR30055:SF235">
    <property type="entry name" value="TRANSCRIPTIONAL REGULATORY PROTEIN"/>
    <property type="match status" value="1"/>
</dbReference>
<dbReference type="AlphaFoldDB" id="A0A4Y9SC89"/>
<dbReference type="PANTHER" id="PTHR30055">
    <property type="entry name" value="HTH-TYPE TRANSCRIPTIONAL REGULATOR RUTR"/>
    <property type="match status" value="1"/>
</dbReference>
<accession>A0A4Y9SC89</accession>
<proteinExistence type="predicted"/>
<name>A0A4Y9SC89_9BURK</name>
<dbReference type="OrthoDB" id="9789566at2"/>
<evidence type="ECO:0000259" key="6">
    <source>
        <dbReference type="PROSITE" id="PS50977"/>
    </source>
</evidence>
<sequence>MGDEHPLAGGGARKLRTDGAQARERVLLAALQLFVARGYHNTSVREIAAQADVNSASIRYYFGDKAGLYRAALYEPVREHLSDERAPFDAPGLSLEQALRRYTRKRLLPLGGGELILLSVRLRMRESFEPTGLLDDESLKREQEQRLLQLLARALDVPQGDAELAALGYSIRALTAYPYLSREQICRADPALFATPGALEVWVTRLTSYACAMVEAERQRRR</sequence>
<dbReference type="EMBL" id="SPVG01000158">
    <property type="protein sequence ID" value="TFW19967.1"/>
    <property type="molecule type" value="Genomic_DNA"/>
</dbReference>
<dbReference type="Proteomes" id="UP000297729">
    <property type="component" value="Unassembled WGS sequence"/>
</dbReference>
<dbReference type="SUPFAM" id="SSF46689">
    <property type="entry name" value="Homeodomain-like"/>
    <property type="match status" value="1"/>
</dbReference>
<keyword evidence="8" id="KW-1185">Reference proteome</keyword>
<evidence type="ECO:0000256" key="2">
    <source>
        <dbReference type="ARBA" id="ARBA00023015"/>
    </source>
</evidence>
<dbReference type="PROSITE" id="PS01081">
    <property type="entry name" value="HTH_TETR_1"/>
    <property type="match status" value="1"/>
</dbReference>
<gene>
    <name evidence="7" type="ORF">E4L98_15545</name>
</gene>
<evidence type="ECO:0000313" key="7">
    <source>
        <dbReference type="EMBL" id="TFW19967.1"/>
    </source>
</evidence>
<organism evidence="7 8">
    <name type="scientific">Duganella callida</name>
    <dbReference type="NCBI Taxonomy" id="2561932"/>
    <lineage>
        <taxon>Bacteria</taxon>
        <taxon>Pseudomonadati</taxon>
        <taxon>Pseudomonadota</taxon>
        <taxon>Betaproteobacteria</taxon>
        <taxon>Burkholderiales</taxon>
        <taxon>Oxalobacteraceae</taxon>
        <taxon>Telluria group</taxon>
        <taxon>Duganella</taxon>
    </lineage>
</organism>
<feature type="domain" description="HTH tetR-type" evidence="6">
    <location>
        <begin position="20"/>
        <end position="80"/>
    </location>
</feature>
<dbReference type="GO" id="GO:0003700">
    <property type="term" value="F:DNA-binding transcription factor activity"/>
    <property type="evidence" value="ECO:0007669"/>
    <property type="project" value="TreeGrafter"/>
</dbReference>
<keyword evidence="2" id="KW-0805">Transcription regulation</keyword>
<evidence type="ECO:0000313" key="8">
    <source>
        <dbReference type="Proteomes" id="UP000297729"/>
    </source>
</evidence>
<dbReference type="PRINTS" id="PR00455">
    <property type="entry name" value="HTHTETR"/>
</dbReference>
<dbReference type="RefSeq" id="WP_135202468.1">
    <property type="nucleotide sequence ID" value="NZ_SPVG01000158.1"/>
</dbReference>
<evidence type="ECO:0000256" key="5">
    <source>
        <dbReference type="PROSITE-ProRule" id="PRU00335"/>
    </source>
</evidence>
<reference evidence="7 8" key="1">
    <citation type="submission" date="2019-03" db="EMBL/GenBank/DDBJ databases">
        <title>Draft Genome Sequence of Duganella callidus sp. nov., a Novel Duganella Species Isolated from Cultivated Soil.</title>
        <authorList>
            <person name="Raths R."/>
            <person name="Peta V."/>
            <person name="Bucking H."/>
        </authorList>
    </citation>
    <scope>NUCLEOTIDE SEQUENCE [LARGE SCALE GENOMIC DNA]</scope>
    <source>
        <strain evidence="7 8">DN04</strain>
    </source>
</reference>
<dbReference type="PROSITE" id="PS50977">
    <property type="entry name" value="HTH_TETR_2"/>
    <property type="match status" value="1"/>
</dbReference>
<dbReference type="GO" id="GO:0000976">
    <property type="term" value="F:transcription cis-regulatory region binding"/>
    <property type="evidence" value="ECO:0007669"/>
    <property type="project" value="TreeGrafter"/>
</dbReference>
<keyword evidence="1" id="KW-0678">Repressor</keyword>
<dbReference type="Pfam" id="PF00440">
    <property type="entry name" value="TetR_N"/>
    <property type="match status" value="1"/>
</dbReference>
<dbReference type="InterPro" id="IPR023772">
    <property type="entry name" value="DNA-bd_HTH_TetR-type_CS"/>
</dbReference>
<comment type="caution">
    <text evidence="7">The sequence shown here is derived from an EMBL/GenBank/DDBJ whole genome shotgun (WGS) entry which is preliminary data.</text>
</comment>
<protein>
    <submittedName>
        <fullName evidence="7">TetR/AcrR family transcriptional regulator</fullName>
    </submittedName>
</protein>
<evidence type="ECO:0000256" key="1">
    <source>
        <dbReference type="ARBA" id="ARBA00022491"/>
    </source>
</evidence>
<keyword evidence="3 5" id="KW-0238">DNA-binding</keyword>
<dbReference type="InterPro" id="IPR001647">
    <property type="entry name" value="HTH_TetR"/>
</dbReference>
<dbReference type="Gene3D" id="1.10.357.10">
    <property type="entry name" value="Tetracycline Repressor, domain 2"/>
    <property type="match status" value="1"/>
</dbReference>